<dbReference type="EMBL" id="JAGYWB010000011">
    <property type="protein sequence ID" value="KAI0505091.1"/>
    <property type="molecule type" value="Genomic_DNA"/>
</dbReference>
<dbReference type="CDD" id="cd00303">
    <property type="entry name" value="retropepsin_like"/>
    <property type="match status" value="1"/>
</dbReference>
<name>A0A8T3B7N8_DENNO</name>
<accession>A0A8T3B7N8</accession>
<reference evidence="1" key="1">
    <citation type="journal article" date="2022" name="Front. Genet.">
        <title>Chromosome-Scale Assembly of the Dendrobium nobile Genome Provides Insights Into the Molecular Mechanism of the Biosynthesis of the Medicinal Active Ingredient of Dendrobium.</title>
        <authorList>
            <person name="Xu Q."/>
            <person name="Niu S.-C."/>
            <person name="Li K.-L."/>
            <person name="Zheng P.-J."/>
            <person name="Zhang X.-J."/>
            <person name="Jia Y."/>
            <person name="Liu Y."/>
            <person name="Niu Y.-X."/>
            <person name="Yu L.-H."/>
            <person name="Chen D.-F."/>
            <person name="Zhang G.-Q."/>
        </authorList>
    </citation>
    <scope>NUCLEOTIDE SEQUENCE</scope>
    <source>
        <tissue evidence="1">Leaf</tissue>
    </source>
</reference>
<protein>
    <submittedName>
        <fullName evidence="1">Uncharacterized protein</fullName>
    </submittedName>
</protein>
<proteinExistence type="predicted"/>
<evidence type="ECO:0000313" key="1">
    <source>
        <dbReference type="EMBL" id="KAI0505091.1"/>
    </source>
</evidence>
<organism evidence="1 2">
    <name type="scientific">Dendrobium nobile</name>
    <name type="common">Orchid</name>
    <dbReference type="NCBI Taxonomy" id="94219"/>
    <lineage>
        <taxon>Eukaryota</taxon>
        <taxon>Viridiplantae</taxon>
        <taxon>Streptophyta</taxon>
        <taxon>Embryophyta</taxon>
        <taxon>Tracheophyta</taxon>
        <taxon>Spermatophyta</taxon>
        <taxon>Magnoliopsida</taxon>
        <taxon>Liliopsida</taxon>
        <taxon>Asparagales</taxon>
        <taxon>Orchidaceae</taxon>
        <taxon>Epidendroideae</taxon>
        <taxon>Malaxideae</taxon>
        <taxon>Dendrobiinae</taxon>
        <taxon>Dendrobium</taxon>
    </lineage>
</organism>
<dbReference type="OrthoDB" id="1166507at2759"/>
<gene>
    <name evidence="1" type="ORF">KFK09_016048</name>
</gene>
<keyword evidence="2" id="KW-1185">Reference proteome</keyword>
<dbReference type="PANTHER" id="PTHR35046">
    <property type="entry name" value="ZINC KNUCKLE (CCHC-TYPE) FAMILY PROTEIN"/>
    <property type="match status" value="1"/>
</dbReference>
<sequence length="431" mass="48580">MKICCKSHISKANGSSDIDNCSIAGAIVVMAIADEGRSGRLRSLVEQFHEPLMSWQWLKREEETVNEEANGGLWSEGESTVAVCLGIRFLTKTLHSYVVLHHLVSEHVDNDVEFFEVDDDTAVNQYIQKIDTSPTCMWQLHACINAVSSSMVSKLGLSAAPHPNPYKVAWVNTTALEVKERSFIPISFADYKENVWCDMLIMNVGQILLGCPWLFDNDVHIYGRSNICVFEHEGKKIKLLPSQPWVTDNPESNPVKAKKGLNLIVAIAQSVPLHTLVDRETLAEFDESVPQESQPIPGRLVEIHPDDLPDPLPPIRGISYVLDLAPRASLSDRFPVGLDYHDSVTRTLGLSPSKIVYGFKPRPPLDLMPMYSRYKIFESASSFASHLHELHKEIAQQIERNNNEYKLHADLKRRFKTFEVGDSVMVRIRPE</sequence>
<dbReference type="AlphaFoldDB" id="A0A8T3B7N8"/>
<comment type="caution">
    <text evidence="1">The sequence shown here is derived from an EMBL/GenBank/DDBJ whole genome shotgun (WGS) entry which is preliminary data.</text>
</comment>
<dbReference type="PANTHER" id="PTHR35046:SF9">
    <property type="entry name" value="RNA-DIRECTED DNA POLYMERASE"/>
    <property type="match status" value="1"/>
</dbReference>
<dbReference type="Proteomes" id="UP000829196">
    <property type="component" value="Unassembled WGS sequence"/>
</dbReference>
<evidence type="ECO:0000313" key="2">
    <source>
        <dbReference type="Proteomes" id="UP000829196"/>
    </source>
</evidence>